<dbReference type="Pfam" id="PF11887">
    <property type="entry name" value="Mce4_CUP1"/>
    <property type="match status" value="1"/>
</dbReference>
<dbReference type="RefSeq" id="WP_070352708.1">
    <property type="nucleotide sequence ID" value="NZ_CP043474.1"/>
</dbReference>
<feature type="compositionally biased region" description="Low complexity" evidence="1">
    <location>
        <begin position="406"/>
        <end position="427"/>
    </location>
</feature>
<dbReference type="AlphaFoldDB" id="A0A1E8Q858"/>
<feature type="region of interest" description="Disordered" evidence="1">
    <location>
        <begin position="346"/>
        <end position="379"/>
    </location>
</feature>
<reference evidence="4 5" key="1">
    <citation type="submission" date="2016-09" db="EMBL/GenBank/DDBJ databases">
        <title>genome sequence of Mycobacterium sp. 739 SCH.</title>
        <authorList>
            <person name="Greninger A.L."/>
            <person name="Qin X."/>
            <person name="Jerome K."/>
            <person name="Vora S."/>
            <person name="Quinn K."/>
        </authorList>
    </citation>
    <scope>NUCLEOTIDE SEQUENCE [LARGE SCALE GENOMIC DNA]</scope>
    <source>
        <strain evidence="4 5">SCH</strain>
    </source>
</reference>
<organism evidence="4 5">
    <name type="scientific">Mycolicibacterium grossiae</name>
    <dbReference type="NCBI Taxonomy" id="1552759"/>
    <lineage>
        <taxon>Bacteria</taxon>
        <taxon>Bacillati</taxon>
        <taxon>Actinomycetota</taxon>
        <taxon>Actinomycetes</taxon>
        <taxon>Mycobacteriales</taxon>
        <taxon>Mycobacteriaceae</taxon>
        <taxon>Mycolicibacterium</taxon>
    </lineage>
</organism>
<feature type="compositionally biased region" description="Pro residues" evidence="1">
    <location>
        <begin position="454"/>
        <end position="466"/>
    </location>
</feature>
<dbReference type="EMBL" id="MCHX01000016">
    <property type="protein sequence ID" value="OFJ54139.1"/>
    <property type="molecule type" value="Genomic_DNA"/>
</dbReference>
<dbReference type="InterPro" id="IPR003399">
    <property type="entry name" value="Mce/MlaD"/>
</dbReference>
<dbReference type="NCBIfam" id="TIGR00996">
    <property type="entry name" value="Mtu_fam_mce"/>
    <property type="match status" value="1"/>
</dbReference>
<accession>A0A1E8Q858</accession>
<evidence type="ECO:0000259" key="2">
    <source>
        <dbReference type="Pfam" id="PF02470"/>
    </source>
</evidence>
<comment type="caution">
    <text evidence="4">The sequence shown here is derived from an EMBL/GenBank/DDBJ whole genome shotgun (WGS) entry which is preliminary data.</text>
</comment>
<dbReference type="InterPro" id="IPR005693">
    <property type="entry name" value="Mce"/>
</dbReference>
<gene>
    <name evidence="4" type="ORF">BEL07_08805</name>
</gene>
<dbReference type="GO" id="GO:0005576">
    <property type="term" value="C:extracellular region"/>
    <property type="evidence" value="ECO:0007669"/>
    <property type="project" value="TreeGrafter"/>
</dbReference>
<proteinExistence type="predicted"/>
<evidence type="ECO:0000256" key="1">
    <source>
        <dbReference type="SAM" id="MobiDB-lite"/>
    </source>
</evidence>
<dbReference type="PANTHER" id="PTHR33371:SF18">
    <property type="entry name" value="MCE-FAMILY PROTEIN MCE3C"/>
    <property type="match status" value="1"/>
</dbReference>
<feature type="domain" description="Mammalian cell entry C-terminal" evidence="3">
    <location>
        <begin position="117"/>
        <end position="296"/>
    </location>
</feature>
<feature type="compositionally biased region" description="Pro residues" evidence="1">
    <location>
        <begin position="428"/>
        <end position="439"/>
    </location>
</feature>
<name>A0A1E8Q858_9MYCO</name>
<feature type="domain" description="Mce/MlaD" evidence="2">
    <location>
        <begin position="40"/>
        <end position="112"/>
    </location>
</feature>
<feature type="compositionally biased region" description="Pro residues" evidence="1">
    <location>
        <begin position="494"/>
        <end position="528"/>
    </location>
</feature>
<dbReference type="InterPro" id="IPR052336">
    <property type="entry name" value="MlaD_Phospholipid_Transporter"/>
</dbReference>
<evidence type="ECO:0000313" key="5">
    <source>
        <dbReference type="Proteomes" id="UP000178953"/>
    </source>
</evidence>
<dbReference type="PANTHER" id="PTHR33371">
    <property type="entry name" value="INTERMEMBRANE PHOSPHOLIPID TRANSPORT SYSTEM BINDING PROTEIN MLAD-RELATED"/>
    <property type="match status" value="1"/>
</dbReference>
<dbReference type="OrthoDB" id="5241191at2"/>
<protein>
    <submittedName>
        <fullName evidence="4">Mammalian cell entry protein</fullName>
    </submittedName>
</protein>
<dbReference type="SUPFAM" id="SSF58100">
    <property type="entry name" value="Bacterial hemolysins"/>
    <property type="match status" value="1"/>
</dbReference>
<keyword evidence="5" id="KW-1185">Reference proteome</keyword>
<sequence length="534" mass="56012">MRTLEGDNRVRNGLKGILILLLVIGVGQSFASVPMIFAQPVYYAEFKDTAGINGGDKVRIAGVDVGEVRSTGIDGDKVVVGYTLNGTRIGTESRAAIRTDTILGRKNIEIIPKGSNTLPPNGTLPLSQTTTPYQIYDAFSDLAEAGLGWDTKTIKQSLNVLSETIDQTYPNLSAALDGVARFSDTIGKRDDDIQKLLANANKVAGVLGNRSGQINALFVNTQTLLGAINERNTAVSALLERVSAFSQQVAGFTKDNPNLNKVLEQLRTISDVLVARKYDLMDVLSNVSKVATALGEAISSGPYFKVILINILPYQIIQPWVDAAFKKRGINPEEFWRNAGLPEFRYPDPNGQRFENGAPPPAPTPLEGTPEHPGPAVIAGSPCSYAPAAGNFPTPANPLPCTQAENGPFGPNPYGSNNYGPPDVLGLPPNPNAPPPAPGVPAAAFPGEYSPPVQGTPPPPFVPGPPGARTVPVTPGPADPYIAPGSLQGDGTSPLPPPLTGPPPPPGPGPQLPPVDTPPLPGNPPFLPPGSQDQ</sequence>
<dbReference type="InterPro" id="IPR024516">
    <property type="entry name" value="Mce_C"/>
</dbReference>
<dbReference type="Proteomes" id="UP000178953">
    <property type="component" value="Unassembled WGS sequence"/>
</dbReference>
<dbReference type="PRINTS" id="PR01782">
    <property type="entry name" value="MCEVIRFACTOR"/>
</dbReference>
<evidence type="ECO:0000313" key="4">
    <source>
        <dbReference type="EMBL" id="OFJ54139.1"/>
    </source>
</evidence>
<dbReference type="Pfam" id="PF02470">
    <property type="entry name" value="MlaD"/>
    <property type="match status" value="1"/>
</dbReference>
<evidence type="ECO:0000259" key="3">
    <source>
        <dbReference type="Pfam" id="PF11887"/>
    </source>
</evidence>
<feature type="region of interest" description="Disordered" evidence="1">
    <location>
        <begin position="396"/>
        <end position="534"/>
    </location>
</feature>